<dbReference type="InterPro" id="IPR045865">
    <property type="entry name" value="ACT-like_dom_sf"/>
</dbReference>
<accession>A0A1K0J3A9</accession>
<dbReference type="RefSeq" id="WP_340530489.1">
    <property type="nucleotide sequence ID" value="NZ_FMSH01000515.1"/>
</dbReference>
<gene>
    <name evidence="2" type="ORF">CNECB9_670009</name>
</gene>
<dbReference type="Pfam" id="PF13740">
    <property type="entry name" value="ACT_6"/>
    <property type="match status" value="1"/>
</dbReference>
<dbReference type="AlphaFoldDB" id="A0A1K0J3A9"/>
<sequence>MTNDLLVERVDVWAATIPDRPGGLAEVLETLRDAGADLQFAIARRTPEDPGKGVVFVTPLQNDREIRAAAQVGFNVTHSLHSVRIMGGDRPGIVAELTRKLAQGGINLRGFSASVIGVQFVAYVSVDSLDDANKALEILGKG</sequence>
<dbReference type="Pfam" id="PF01842">
    <property type="entry name" value="ACT"/>
    <property type="match status" value="1"/>
</dbReference>
<evidence type="ECO:0000313" key="2">
    <source>
        <dbReference type="EMBL" id="SCV00076.1"/>
    </source>
</evidence>
<protein>
    <submittedName>
        <fullName evidence="2">ACT domain containing protein</fullName>
    </submittedName>
</protein>
<organism evidence="2">
    <name type="scientific">Cupriavidus necator</name>
    <name type="common">Alcaligenes eutrophus</name>
    <name type="synonym">Ralstonia eutropha</name>
    <dbReference type="NCBI Taxonomy" id="106590"/>
    <lineage>
        <taxon>Bacteria</taxon>
        <taxon>Pseudomonadati</taxon>
        <taxon>Pseudomonadota</taxon>
        <taxon>Betaproteobacteria</taxon>
        <taxon>Burkholderiales</taxon>
        <taxon>Burkholderiaceae</taxon>
        <taxon>Cupriavidus</taxon>
    </lineage>
</organism>
<evidence type="ECO:0000259" key="1">
    <source>
        <dbReference type="Pfam" id="PF01842"/>
    </source>
</evidence>
<feature type="domain" description="ACT" evidence="1">
    <location>
        <begin position="18"/>
        <end position="69"/>
    </location>
</feature>
<dbReference type="EMBL" id="FMSH01000515">
    <property type="protein sequence ID" value="SCV00076.1"/>
    <property type="molecule type" value="Genomic_DNA"/>
</dbReference>
<dbReference type="Gene3D" id="3.30.70.260">
    <property type="match status" value="1"/>
</dbReference>
<name>A0A1K0J3A9_CUPNE</name>
<reference evidence="2" key="1">
    <citation type="submission" date="2016-09" db="EMBL/GenBank/DDBJ databases">
        <authorList>
            <person name="Capua I."/>
            <person name="De Benedictis P."/>
            <person name="Joannis T."/>
            <person name="Lombin L.H."/>
            <person name="Cattoli G."/>
        </authorList>
    </citation>
    <scope>NUCLEOTIDE SEQUENCE</scope>
    <source>
        <strain evidence="2">B9</strain>
    </source>
</reference>
<dbReference type="InterPro" id="IPR002912">
    <property type="entry name" value="ACT_dom"/>
</dbReference>
<proteinExistence type="predicted"/>
<dbReference type="CDD" id="cd02116">
    <property type="entry name" value="ACT"/>
    <property type="match status" value="1"/>
</dbReference>
<dbReference type="SUPFAM" id="SSF55021">
    <property type="entry name" value="ACT-like"/>
    <property type="match status" value="1"/>
</dbReference>